<accession>A0ABS0SY39</accession>
<gene>
    <name evidence="2" type="ORF">I4Q42_10775</name>
</gene>
<name>A0ABS0SY39_9CAUL</name>
<evidence type="ECO:0000313" key="3">
    <source>
        <dbReference type="Proteomes" id="UP000639859"/>
    </source>
</evidence>
<dbReference type="Proteomes" id="UP000639859">
    <property type="component" value="Unassembled WGS sequence"/>
</dbReference>
<dbReference type="EMBL" id="JADWOX010000006">
    <property type="protein sequence ID" value="MBI1684151.1"/>
    <property type="molecule type" value="Genomic_DNA"/>
</dbReference>
<evidence type="ECO:0000313" key="2">
    <source>
        <dbReference type="EMBL" id="MBI1684151.1"/>
    </source>
</evidence>
<reference evidence="2 3" key="1">
    <citation type="submission" date="2020-11" db="EMBL/GenBank/DDBJ databases">
        <title>genome sequence of strain KACC 18849.</title>
        <authorList>
            <person name="Gao J."/>
            <person name="Zhang X."/>
        </authorList>
    </citation>
    <scope>NUCLEOTIDE SEQUENCE [LARGE SCALE GENOMIC DNA]</scope>
    <source>
        <strain evidence="2 3">KACC 18849</strain>
    </source>
</reference>
<dbReference type="RefSeq" id="WP_198576074.1">
    <property type="nucleotide sequence ID" value="NZ_JADWOX010000006.1"/>
</dbReference>
<feature type="region of interest" description="Disordered" evidence="1">
    <location>
        <begin position="1"/>
        <end position="33"/>
    </location>
</feature>
<organism evidence="2 3">
    <name type="scientific">Caulobacter hibisci</name>
    <dbReference type="NCBI Taxonomy" id="2035993"/>
    <lineage>
        <taxon>Bacteria</taxon>
        <taxon>Pseudomonadati</taxon>
        <taxon>Pseudomonadota</taxon>
        <taxon>Alphaproteobacteria</taxon>
        <taxon>Caulobacterales</taxon>
        <taxon>Caulobacteraceae</taxon>
        <taxon>Caulobacter</taxon>
    </lineage>
</organism>
<protein>
    <submittedName>
        <fullName evidence="2">Uncharacterized protein</fullName>
    </submittedName>
</protein>
<keyword evidence="3" id="KW-1185">Reference proteome</keyword>
<evidence type="ECO:0000256" key="1">
    <source>
        <dbReference type="SAM" id="MobiDB-lite"/>
    </source>
</evidence>
<feature type="region of interest" description="Disordered" evidence="1">
    <location>
        <begin position="67"/>
        <end position="111"/>
    </location>
</feature>
<proteinExistence type="predicted"/>
<comment type="caution">
    <text evidence="2">The sequence shown here is derived from an EMBL/GenBank/DDBJ whole genome shotgun (WGS) entry which is preliminary data.</text>
</comment>
<sequence length="111" mass="11293">MSTGKDPQTADGLGGVHKVNTPRPSAPVAPSDAEAVVVARGPLPGSDGLVDDPDQIAKVVHTVPAPVETASDANARESTLRPIQTPEAPFQDARIAPEGPSAWSAEKKPGA</sequence>